<evidence type="ECO:0000313" key="2">
    <source>
        <dbReference type="Proteomes" id="UP000198727"/>
    </source>
</evidence>
<accession>A0A1I6B2T2</accession>
<sequence>SADVYTALSTGTTFGPGTKWHDFFGLPGETSL</sequence>
<reference evidence="2" key="1">
    <citation type="submission" date="2016-10" db="EMBL/GenBank/DDBJ databases">
        <authorList>
            <person name="Varghese N."/>
            <person name="Submissions S."/>
        </authorList>
    </citation>
    <scope>NUCLEOTIDE SEQUENCE [LARGE SCALE GENOMIC DNA]</scope>
    <source>
        <strain evidence="2">CGMCC 4.5579</strain>
    </source>
</reference>
<evidence type="ECO:0000313" key="1">
    <source>
        <dbReference type="EMBL" id="SFQ75224.1"/>
    </source>
</evidence>
<gene>
    <name evidence="1" type="ORF">SAMN05421810_1231</name>
</gene>
<feature type="non-terminal residue" evidence="1">
    <location>
        <position position="1"/>
    </location>
</feature>
<dbReference type="AlphaFoldDB" id="A0A1I6B2T2"/>
<organism evidence="1 2">
    <name type="scientific">Amycolatopsis arida</name>
    <dbReference type="NCBI Taxonomy" id="587909"/>
    <lineage>
        <taxon>Bacteria</taxon>
        <taxon>Bacillati</taxon>
        <taxon>Actinomycetota</taxon>
        <taxon>Actinomycetes</taxon>
        <taxon>Pseudonocardiales</taxon>
        <taxon>Pseudonocardiaceae</taxon>
        <taxon>Amycolatopsis</taxon>
    </lineage>
</organism>
<protein>
    <submittedName>
        <fullName evidence="1">Uncharacterized protein</fullName>
    </submittedName>
</protein>
<dbReference type="EMBL" id="FOWW01000023">
    <property type="protein sequence ID" value="SFQ75224.1"/>
    <property type="molecule type" value="Genomic_DNA"/>
</dbReference>
<dbReference type="Proteomes" id="UP000198727">
    <property type="component" value="Unassembled WGS sequence"/>
</dbReference>
<proteinExistence type="predicted"/>
<keyword evidence="2" id="KW-1185">Reference proteome</keyword>
<name>A0A1I6B2T2_9PSEU</name>